<comment type="caution">
    <text evidence="2">The sequence shown here is derived from an EMBL/GenBank/DDBJ whole genome shotgun (WGS) entry which is preliminary data.</text>
</comment>
<feature type="signal peptide" evidence="1">
    <location>
        <begin position="1"/>
        <end position="21"/>
    </location>
</feature>
<dbReference type="EMBL" id="JAJJMO010000001">
    <property type="protein sequence ID" value="MCC9073232.1"/>
    <property type="molecule type" value="Genomic_DNA"/>
</dbReference>
<organism evidence="2 3">
    <name type="scientific">Flavobacterium pisciphilum</name>
    <dbReference type="NCBI Taxonomy" id="2893755"/>
    <lineage>
        <taxon>Bacteria</taxon>
        <taxon>Pseudomonadati</taxon>
        <taxon>Bacteroidota</taxon>
        <taxon>Flavobacteriia</taxon>
        <taxon>Flavobacteriales</taxon>
        <taxon>Flavobacteriaceae</taxon>
        <taxon>Flavobacterium</taxon>
    </lineage>
</organism>
<gene>
    <name evidence="2" type="ORF">LNQ49_16770</name>
</gene>
<dbReference type="RefSeq" id="WP_229990170.1">
    <property type="nucleotide sequence ID" value="NZ_JAJJMO010000001.1"/>
</dbReference>
<sequence>MKTKFIILFLLFVISSNNFFAQNVLQVKPPSAEVASLGKYIDQPVSLSSGIVDISVPIYNFKEGQLEIPISLSYYSGGIKVEETASKVGLGWNLNAGGVVSRTIKQLPDDSPTGYMYTNHTVNEFRIGIQNAQFTNEYVNSMSNRDYEPDTFSFSFLNYSGRFHYNKSSQSFMQIPFSNVKITPIFDTNKNITSWIFTDEKGIKYYFGNTNDSDNRTQVERQFNSISYNYNSEVGITGQNSNSDYISSWFLMKIESPKKDIVNFYYQESDFYDEIIKTESSIFKCYDNNSTDLNHRDENYLERRIKDTYLNKITSKSQEVIFENKKEERLDIPKTKALGSISIKNGTTLLKKYNLNYDYFISQDTKYNWVLGNRSSSIYRLKLNTIQEENALEQKLPAYKFFYNTTDLPNKTSYAQDAWGYYNGETNNTSLIPKILYYGLGFEVTVGSAIRALNESYAKAGILTKMEYPTGGSREFFYESNEVGLIVDKPDNNSFTEIQIRNEGFLPDPEDLSSDLGENPTAELKEFYSKEFTVKGRVSDFNINLNVEGVPDDYLYTTKAHFTFSIRGVTDPKYYIGLGSRHSKLQIPDGVYKIEARRQSYPRSTYGFVVTMAWNEKNTEKEKVGGLRIKRIITSDAKGNDLIKEFDYNRFSTKMSSGYCINYPFFIERNYFLDFSNSYKLSSQSQLPAVNLSKSVVAYENVTELDIDATNKANNGKIEYTYLANFVHDEPWNSAVGNGKMIDKRDKYVGWKVGNLLQVDTYAKKDTIFKIIESKINEHETFGPSIIPDFGVMSEVRNYGHNNTPGVAYLIYSSGSQWFRPTFSKSISYFNENTPLETIETYTYNNNPLLPSQVNKTNSKGEEIISKTFYPDDIISSTTLTPPLNSGELQIINKLKSNDQHQLTQTIQEESTIKKDGVISKIATNRIVFDDWGDNLIAPKMVMSAKGDGILERKIKYDLIDKTSGNLQQYTPEGGTSVCYIWGYNKTQPIAKIENISYANIPAGLITTAQDASNTGIETALIDALNALRIALPNAMVTTYTYIPLVGVSTITDPKGDTITYSYDNFGRLQFVKDKNKNILSENQYHYKQ</sequence>
<proteinExistence type="predicted"/>
<dbReference type="Proteomes" id="UP001430919">
    <property type="component" value="Unassembled WGS sequence"/>
</dbReference>
<dbReference type="Gene3D" id="2.180.10.10">
    <property type="entry name" value="RHS repeat-associated core"/>
    <property type="match status" value="1"/>
</dbReference>
<reference evidence="2" key="1">
    <citation type="submission" date="2021-11" db="EMBL/GenBank/DDBJ databases">
        <title>Description of novel Flavobacterium species.</title>
        <authorList>
            <person name="Saticioglu I.B."/>
            <person name="Ay H."/>
            <person name="Altun S."/>
            <person name="Duman M."/>
        </authorList>
    </citation>
    <scope>NUCLEOTIDE SEQUENCE</scope>
    <source>
        <strain evidence="2">F-65</strain>
    </source>
</reference>
<evidence type="ECO:0000313" key="3">
    <source>
        <dbReference type="Proteomes" id="UP001430919"/>
    </source>
</evidence>
<evidence type="ECO:0000313" key="2">
    <source>
        <dbReference type="EMBL" id="MCC9073232.1"/>
    </source>
</evidence>
<evidence type="ECO:0000256" key="1">
    <source>
        <dbReference type="SAM" id="SignalP"/>
    </source>
</evidence>
<keyword evidence="3" id="KW-1185">Reference proteome</keyword>
<keyword evidence="1" id="KW-0732">Signal</keyword>
<name>A0ABS8MYR5_9FLAO</name>
<feature type="chain" id="PRO_5047449442" evidence="1">
    <location>
        <begin position="22"/>
        <end position="1089"/>
    </location>
</feature>
<accession>A0ABS8MYR5</accession>
<protein>
    <submittedName>
        <fullName evidence="2">RHS repeat protein</fullName>
    </submittedName>
</protein>